<sequence length="968" mass="108486">MLQPALKNDTRFAKDERPRPVRTTLAGHLRRLQSWSLHMRRRTMAGATDAVPLQRWGLDRLVVIPSRISPKTGPHYHPISQEAKTGGGVGWGQKKKKKRRRCKKAGSDAQSRGTGNDCSTPEVCPFLRRRLHLSNQAAGVGTLESELDERVPADGGRRHSRSRGVATEDCGRRASHRVWRINGPHGQRGDRFRERVSEDWGFSGSEDRERIREDSDHRCRVPIGRVSEDVGFSCKDSRRVSEDLGHRRSVSQERVRGDGGHLPRNSWERVREDRSSDESLSKVGSHPTSESGGTVKEGRGLRLRLSGTWERVREVRGPQTSDSGERGSDDRSRRLSGSWEGGSVDGGRNFSSAWEGVSEDRGYLASYSSEVSISEDANLRRFWERESEDEVSRCRGSWERTAENSGPGLSDNEEDSRCCSGSWVTASEDRCRSRGLDSTPPRSLRDRTMPGVSDSGPSTSSTETPTPCARKNVHFGSIHDAVRAGDVKQLSEIVERGASINEVDILHKFTPLHWAAHSGSLECLHWLLWHGADISQVTVRGWTAAHIAAIRGQDACMQAFIINGANLAAQDDRGCTPLHLAATHGHSFTLQIMLRSGVDPSVADKREWKPVHYAAFHGRLGCLQLLIKWGCSIEDVDYNGNLPVHLAAMEGHLHCFKFLLSRMSSTSQALKSFNDNGENVVDLAQRFFKQNILQFIQGAEYEGNDPEDQQTLAFPGHVAAFKSDLEMLKKLIEDGVININERDNNGSTLMHKAAGQGHIECLQWLIKMGADSNITNKLGEKASDVAKRFAHLAAVKLLEGLQKYDTDDENEIDENDMKFFIRHGVEGSTDAKDDLGLSESDKTDARVRAYKKIVELRHLLEIAESNYKCLGGVTEEDLKQKKEQLESEKTIRELQGQLEYERLRREKLECQLDEYRAEVDQLRETLEKTQVPNSVAVEDDSSCEFSKEKRRVKKKVSSGGVFVKRFYI</sequence>
<evidence type="ECO:0000313" key="2">
    <source>
        <dbReference type="RefSeq" id="XP_074228858.1"/>
    </source>
</evidence>
<dbReference type="RefSeq" id="XP_074228858.1">
    <property type="nucleotide sequence ID" value="XM_074372757.1"/>
</dbReference>
<dbReference type="Proteomes" id="UP001732780">
    <property type="component" value="Chromosome 10"/>
</dbReference>
<name>A0AC58R2U7_CAMBA</name>
<protein>
    <submittedName>
        <fullName evidence="2">Ankyrin repeat domain-containing protein 42 isoform X1</fullName>
    </submittedName>
</protein>
<keyword evidence="1" id="KW-1185">Reference proteome</keyword>
<evidence type="ECO:0000313" key="1">
    <source>
        <dbReference type="Proteomes" id="UP001732780"/>
    </source>
</evidence>
<organism evidence="1 2">
    <name type="scientific">Camelus bactrianus</name>
    <name type="common">Bactrian camel</name>
    <dbReference type="NCBI Taxonomy" id="9837"/>
    <lineage>
        <taxon>Eukaryota</taxon>
        <taxon>Metazoa</taxon>
        <taxon>Chordata</taxon>
        <taxon>Craniata</taxon>
        <taxon>Vertebrata</taxon>
        <taxon>Euteleostomi</taxon>
        <taxon>Mammalia</taxon>
        <taxon>Eutheria</taxon>
        <taxon>Laurasiatheria</taxon>
        <taxon>Artiodactyla</taxon>
        <taxon>Tylopoda</taxon>
        <taxon>Camelidae</taxon>
        <taxon>Camelus</taxon>
    </lineage>
</organism>
<accession>A0AC58R2U7</accession>
<proteinExistence type="predicted"/>
<gene>
    <name evidence="2" type="primary">ANKRD42</name>
</gene>
<reference evidence="2" key="1">
    <citation type="submission" date="2025-08" db="UniProtKB">
        <authorList>
            <consortium name="RefSeq"/>
        </authorList>
    </citation>
    <scope>IDENTIFICATION</scope>
    <source>
        <tissue evidence="2">Blood</tissue>
    </source>
</reference>